<dbReference type="RefSeq" id="WP_285340412.1">
    <property type="nucleotide sequence ID" value="NZ_JASITI010000002.1"/>
</dbReference>
<name>A0ABT7GLX1_9ACTN</name>
<evidence type="ECO:0000256" key="1">
    <source>
        <dbReference type="ARBA" id="ARBA00010830"/>
    </source>
</evidence>
<protein>
    <submittedName>
        <fullName evidence="5">Transglycosylase family protein</fullName>
    </submittedName>
</protein>
<dbReference type="Gene3D" id="1.10.530.10">
    <property type="match status" value="1"/>
</dbReference>
<feature type="domain" description="Resuscitation-promoting factor core lysozyme-like" evidence="4">
    <location>
        <begin position="35"/>
        <end position="110"/>
    </location>
</feature>
<dbReference type="SUPFAM" id="SSF53955">
    <property type="entry name" value="Lysozyme-like"/>
    <property type="match status" value="1"/>
</dbReference>
<dbReference type="SUPFAM" id="SSF89372">
    <property type="entry name" value="Fucose-specific lectin"/>
    <property type="match status" value="1"/>
</dbReference>
<feature type="signal peptide" evidence="3">
    <location>
        <begin position="1"/>
        <end position="34"/>
    </location>
</feature>
<accession>A0ABT7GLX1</accession>
<evidence type="ECO:0000313" key="6">
    <source>
        <dbReference type="Proteomes" id="UP001223390"/>
    </source>
</evidence>
<keyword evidence="3" id="KW-0732">Signal</keyword>
<keyword evidence="2" id="KW-0378">Hydrolase</keyword>
<proteinExistence type="inferred from homology"/>
<evidence type="ECO:0000313" key="5">
    <source>
        <dbReference type="EMBL" id="MDK9494588.1"/>
    </source>
</evidence>
<dbReference type="InterPro" id="IPR023346">
    <property type="entry name" value="Lysozyme-like_dom_sf"/>
</dbReference>
<sequence length="431" mass="43943">MSARRRLTTLASVTSTVAVSSSVLLSLGAVPASAASVATWDKVAQCESSGNWSINTGNGYYGGLQFSASTWRAYGGTAYAAYAHQATKKQQILIGEKVLAGQGPGAWPSCGRLAGLGSDHADPYPDAPTPPAPAQSWKAQVLIGSGNGIYHATRFDNGTWTRFGNVDGQATAVPGGVRTTAEAGINGDTHVLAVSNEGRLYHTIRNADRTWGTFGDVHAVAGALPNVTQVAAVSSGTEVQVVVVADGKVYHTVRRANGTWAPFGAVGNPGGAPVTKVALSQTGTDTQVVAVSGGTLFHTVRHADGTWTNWGDASAETGVSGIDDVAVAGTGGDLQLVVTTEGGAKRYHGARLAGGQWVLNDLSSVVPAGVSVTDVAAAAVDNELQAAFVTTDGRVLHTLRHTNGTWTGAAPMDLTGVGGDHTGVSITATFN</sequence>
<dbReference type="CDD" id="cd13925">
    <property type="entry name" value="RPF"/>
    <property type="match status" value="1"/>
</dbReference>
<dbReference type="InterPro" id="IPR010618">
    <property type="entry name" value="RPF"/>
</dbReference>
<evidence type="ECO:0000259" key="4">
    <source>
        <dbReference type="Pfam" id="PF06737"/>
    </source>
</evidence>
<evidence type="ECO:0000256" key="3">
    <source>
        <dbReference type="SAM" id="SignalP"/>
    </source>
</evidence>
<comment type="similarity">
    <text evidence="1">Belongs to the transglycosylase family. Rpf subfamily.</text>
</comment>
<dbReference type="Gene3D" id="2.120.10.70">
    <property type="entry name" value="Fucose-specific lectin"/>
    <property type="match status" value="1"/>
</dbReference>
<dbReference type="Proteomes" id="UP001223390">
    <property type="component" value="Unassembled WGS sequence"/>
</dbReference>
<feature type="chain" id="PRO_5046823273" evidence="3">
    <location>
        <begin position="35"/>
        <end position="431"/>
    </location>
</feature>
<dbReference type="EMBL" id="JASITI010000002">
    <property type="protein sequence ID" value="MDK9494588.1"/>
    <property type="molecule type" value="Genomic_DNA"/>
</dbReference>
<keyword evidence="6" id="KW-1185">Reference proteome</keyword>
<gene>
    <name evidence="5" type="ORF">QEZ40_002265</name>
</gene>
<organism evidence="5 6">
    <name type="scientific">Streptomyces katrae</name>
    <dbReference type="NCBI Taxonomy" id="68223"/>
    <lineage>
        <taxon>Bacteria</taxon>
        <taxon>Bacillati</taxon>
        <taxon>Actinomycetota</taxon>
        <taxon>Actinomycetes</taxon>
        <taxon>Kitasatosporales</taxon>
        <taxon>Streptomycetaceae</taxon>
        <taxon>Streptomyces</taxon>
    </lineage>
</organism>
<dbReference type="Pfam" id="PF06737">
    <property type="entry name" value="Transglycosylas"/>
    <property type="match status" value="1"/>
</dbReference>
<reference evidence="5 6" key="1">
    <citation type="submission" date="2023-05" db="EMBL/GenBank/DDBJ databases">
        <title>Sequencing and Assembly of Streptomyces sp. NP73.</title>
        <authorList>
            <person name="Konwar A.N."/>
            <person name="Saikia K."/>
            <person name="Thakur D."/>
        </authorList>
    </citation>
    <scope>NUCLEOTIDE SEQUENCE [LARGE SCALE GENOMIC DNA]</scope>
    <source>
        <strain evidence="5 6">NP73</strain>
    </source>
</reference>
<evidence type="ECO:0000256" key="2">
    <source>
        <dbReference type="ARBA" id="ARBA00022801"/>
    </source>
</evidence>
<comment type="caution">
    <text evidence="5">The sequence shown here is derived from an EMBL/GenBank/DDBJ whole genome shotgun (WGS) entry which is preliminary data.</text>
</comment>